<comment type="caution">
    <text evidence="1">The sequence shown here is derived from an EMBL/GenBank/DDBJ whole genome shotgun (WGS) entry which is preliminary data.</text>
</comment>
<accession>A0ACB8G7U2</accession>
<reference evidence="1" key="1">
    <citation type="submission" date="2021-08" db="EMBL/GenBank/DDBJ databases">
        <title>The first chromosome-level gecko genome reveals the dynamic sex chromosomes of Neotropical dwarf geckos (Sphaerodactylidae: Sphaerodactylus).</title>
        <authorList>
            <person name="Pinto B.J."/>
            <person name="Keating S.E."/>
            <person name="Gamble T."/>
        </authorList>
    </citation>
    <scope>NUCLEOTIDE SEQUENCE</scope>
    <source>
        <strain evidence="1">TG3544</strain>
    </source>
</reference>
<name>A0ACB8G7U2_9SAUR</name>
<dbReference type="Proteomes" id="UP000827872">
    <property type="component" value="Linkage Group LG01"/>
</dbReference>
<dbReference type="EMBL" id="CM037614">
    <property type="protein sequence ID" value="KAH8015284.1"/>
    <property type="molecule type" value="Genomic_DNA"/>
</dbReference>
<evidence type="ECO:0000313" key="1">
    <source>
        <dbReference type="EMBL" id="KAH8015284.1"/>
    </source>
</evidence>
<proteinExistence type="predicted"/>
<keyword evidence="2" id="KW-1185">Reference proteome</keyword>
<sequence length="102" mass="9944">METLENASPITHPMAVATTPRPTGVVTAVAATHQSIMAVTGMAVVASHHNIMGAMVTAGVTDGGTDPGVAASVMTLAATVLECATLSLEGTAAAASTVPAKC</sequence>
<protein>
    <submittedName>
        <fullName evidence="1">Uncharacterized protein</fullName>
    </submittedName>
</protein>
<gene>
    <name evidence="1" type="ORF">K3G42_001780</name>
</gene>
<evidence type="ECO:0000313" key="2">
    <source>
        <dbReference type="Proteomes" id="UP000827872"/>
    </source>
</evidence>
<organism evidence="1 2">
    <name type="scientific">Sphaerodactylus townsendi</name>
    <dbReference type="NCBI Taxonomy" id="933632"/>
    <lineage>
        <taxon>Eukaryota</taxon>
        <taxon>Metazoa</taxon>
        <taxon>Chordata</taxon>
        <taxon>Craniata</taxon>
        <taxon>Vertebrata</taxon>
        <taxon>Euteleostomi</taxon>
        <taxon>Lepidosauria</taxon>
        <taxon>Squamata</taxon>
        <taxon>Bifurcata</taxon>
        <taxon>Gekkota</taxon>
        <taxon>Sphaerodactylidae</taxon>
        <taxon>Sphaerodactylus</taxon>
    </lineage>
</organism>